<accession>A0A232LTM1</accession>
<protein>
    <recommendedName>
        <fullName evidence="3">TauD/TfdA-like domain-containing protein</fullName>
    </recommendedName>
</protein>
<feature type="non-terminal residue" evidence="1">
    <location>
        <position position="162"/>
    </location>
</feature>
<evidence type="ECO:0000313" key="1">
    <source>
        <dbReference type="EMBL" id="OXV07434.1"/>
    </source>
</evidence>
<gene>
    <name evidence="1" type="ORF">Egran_04802</name>
</gene>
<evidence type="ECO:0008006" key="3">
    <source>
        <dbReference type="Google" id="ProtNLM"/>
    </source>
</evidence>
<sequence>MTTAHVQLTTQQPDIQYVPNAEKWKARTQQRLETEKLSRELPPGFPTKLISDLVWEGDQLKDAYDWTYELNEDELNEIEHALVHFQSLKKPIGFVSQETFPLPQLHATLRDISKELHLGRGFKVLRGLPVDKHTREENFIIYAGISSHVAPVRGRQDFKYEG</sequence>
<dbReference type="SUPFAM" id="SSF51197">
    <property type="entry name" value="Clavaminate synthase-like"/>
    <property type="match status" value="1"/>
</dbReference>
<comment type="caution">
    <text evidence="1">The sequence shown here is derived from an EMBL/GenBank/DDBJ whole genome shotgun (WGS) entry which is preliminary data.</text>
</comment>
<dbReference type="AlphaFoldDB" id="A0A232LTM1"/>
<keyword evidence="2" id="KW-1185">Reference proteome</keyword>
<dbReference type="EMBL" id="NPHW01004856">
    <property type="protein sequence ID" value="OXV07434.1"/>
    <property type="molecule type" value="Genomic_DNA"/>
</dbReference>
<reference evidence="1 2" key="1">
    <citation type="journal article" date="2015" name="Environ. Microbiol.">
        <title>Metagenome sequence of Elaphomyces granulatus from sporocarp tissue reveals Ascomycota ectomycorrhizal fingerprints of genome expansion and a Proteobacteria-rich microbiome.</title>
        <authorList>
            <person name="Quandt C.A."/>
            <person name="Kohler A."/>
            <person name="Hesse C.N."/>
            <person name="Sharpton T.J."/>
            <person name="Martin F."/>
            <person name="Spatafora J.W."/>
        </authorList>
    </citation>
    <scope>NUCLEOTIDE SEQUENCE [LARGE SCALE GENOMIC DNA]</scope>
    <source>
        <strain evidence="1 2">OSC145934</strain>
    </source>
</reference>
<dbReference type="OrthoDB" id="272271at2759"/>
<dbReference type="Proteomes" id="UP000243515">
    <property type="component" value="Unassembled WGS sequence"/>
</dbReference>
<name>A0A232LTM1_9EURO</name>
<evidence type="ECO:0000313" key="2">
    <source>
        <dbReference type="Proteomes" id="UP000243515"/>
    </source>
</evidence>
<organism evidence="1 2">
    <name type="scientific">Elaphomyces granulatus</name>
    <dbReference type="NCBI Taxonomy" id="519963"/>
    <lineage>
        <taxon>Eukaryota</taxon>
        <taxon>Fungi</taxon>
        <taxon>Dikarya</taxon>
        <taxon>Ascomycota</taxon>
        <taxon>Pezizomycotina</taxon>
        <taxon>Eurotiomycetes</taxon>
        <taxon>Eurotiomycetidae</taxon>
        <taxon>Eurotiales</taxon>
        <taxon>Elaphomycetaceae</taxon>
        <taxon>Elaphomyces</taxon>
    </lineage>
</organism>
<proteinExistence type="predicted"/>